<dbReference type="Proteomes" id="UP000253606">
    <property type="component" value="Chromosome"/>
</dbReference>
<protein>
    <submittedName>
        <fullName evidence="1">Adenylate cyclase</fullName>
    </submittedName>
</protein>
<organism evidence="1 2">
    <name type="scientific">Acidisarcina polymorpha</name>
    <dbReference type="NCBI Taxonomy" id="2211140"/>
    <lineage>
        <taxon>Bacteria</taxon>
        <taxon>Pseudomonadati</taxon>
        <taxon>Acidobacteriota</taxon>
        <taxon>Terriglobia</taxon>
        <taxon>Terriglobales</taxon>
        <taxon>Acidobacteriaceae</taxon>
        <taxon>Acidisarcina</taxon>
    </lineage>
</organism>
<dbReference type="AlphaFoldDB" id="A0A2Z5G388"/>
<dbReference type="KEGG" id="abas:ACPOL_3995"/>
<reference evidence="1 2" key="1">
    <citation type="journal article" date="2018" name="Front. Microbiol.">
        <title>Hydrolytic Capabilities as a Key to Environmental Success: Chitinolytic and Cellulolytic Acidobacteria From Acidic Sub-arctic Soils and Boreal Peatlands.</title>
        <authorList>
            <person name="Belova S.E."/>
            <person name="Ravin N.V."/>
            <person name="Pankratov T.A."/>
            <person name="Rakitin A.L."/>
            <person name="Ivanova A.A."/>
            <person name="Beletsky A.V."/>
            <person name="Mardanov A.V."/>
            <person name="Sinninghe Damste J.S."/>
            <person name="Dedysh S.N."/>
        </authorList>
    </citation>
    <scope>NUCLEOTIDE SEQUENCE [LARGE SCALE GENOMIC DNA]</scope>
    <source>
        <strain evidence="1 2">SBC82</strain>
    </source>
</reference>
<evidence type="ECO:0000313" key="1">
    <source>
        <dbReference type="EMBL" id="AXC13274.1"/>
    </source>
</evidence>
<sequence>MIVSPAGKRKRQEFMEDQHLSCSCSINPPSRAPERAGPLRVAKLSDPDSRSPGVGCERDTSYRLPALDRFDGVGTSGLMIRQQLDRMLESRVFVQSERLSRFLRFIVEHAIEGHQHLLKEYVIGSEVYDRRPPYHPSENSIVRTEARRLRSKLKDYYEGEGKDDQIYIYLRPGSYIPIFQCRKAMAGPQLQVEAKYALSVTKASPVTIAILPFTDISRNPISLAYTRAIPDELAYQLTRTDGCRVLAPFSKAYCTLHKNDLVGMMSKVGAQIAFQGSVRAAGSHIRITASIVDSGGLVLWARRLEIESESQPLFAIEEQIAGALSVGVTALSAAVSSEALFEETPLLAS</sequence>
<name>A0A2Z5G388_9BACT</name>
<keyword evidence="2" id="KW-1185">Reference proteome</keyword>
<accession>A0A2Z5G388</accession>
<dbReference type="EMBL" id="CP030840">
    <property type="protein sequence ID" value="AXC13274.1"/>
    <property type="molecule type" value="Genomic_DNA"/>
</dbReference>
<gene>
    <name evidence="1" type="ORF">ACPOL_3995</name>
</gene>
<proteinExistence type="predicted"/>
<evidence type="ECO:0000313" key="2">
    <source>
        <dbReference type="Proteomes" id="UP000253606"/>
    </source>
</evidence>